<evidence type="ECO:0000313" key="6">
    <source>
        <dbReference type="EMBL" id="TQN73324.1"/>
    </source>
</evidence>
<dbReference type="InterPro" id="IPR044515">
    <property type="entry name" value="ABTB1"/>
</dbReference>
<accession>A0A5Q4C453</accession>
<feature type="domain" description="BTB" evidence="5">
    <location>
        <begin position="359"/>
        <end position="417"/>
    </location>
</feature>
<protein>
    <submittedName>
        <fullName evidence="6">Ankyrin repeat-containing protein</fullName>
    </submittedName>
</protein>
<dbReference type="PROSITE" id="PS50297">
    <property type="entry name" value="ANK_REP_REGION"/>
    <property type="match status" value="1"/>
</dbReference>
<name>A0A5Q4C453_9PEZI</name>
<dbReference type="GO" id="GO:0000151">
    <property type="term" value="C:ubiquitin ligase complex"/>
    <property type="evidence" value="ECO:0007669"/>
    <property type="project" value="TreeGrafter"/>
</dbReference>
<dbReference type="Gene3D" id="1.25.40.20">
    <property type="entry name" value="Ankyrin repeat-containing domain"/>
    <property type="match status" value="1"/>
</dbReference>
<gene>
    <name evidence="6" type="ORF">CSHISOI_02105</name>
</gene>
<evidence type="ECO:0000256" key="3">
    <source>
        <dbReference type="PROSITE-ProRule" id="PRU00023"/>
    </source>
</evidence>
<keyword evidence="2 3" id="KW-0040">ANK repeat</keyword>
<dbReference type="SMART" id="SM00248">
    <property type="entry name" value="ANK"/>
    <property type="match status" value="2"/>
</dbReference>
<comment type="caution">
    <text evidence="6">The sequence shown here is derived from an EMBL/GenBank/DDBJ whole genome shotgun (WGS) entry which is preliminary data.</text>
</comment>
<dbReference type="EMBL" id="PUHP01000104">
    <property type="protein sequence ID" value="TQN73324.1"/>
    <property type="molecule type" value="Genomic_DNA"/>
</dbReference>
<feature type="domain" description="BTB" evidence="5">
    <location>
        <begin position="148"/>
        <end position="213"/>
    </location>
</feature>
<dbReference type="Pfam" id="PF12796">
    <property type="entry name" value="Ank_2"/>
    <property type="match status" value="1"/>
</dbReference>
<keyword evidence="7" id="KW-1185">Reference proteome</keyword>
<feature type="repeat" description="ANK" evidence="3">
    <location>
        <begin position="67"/>
        <end position="92"/>
    </location>
</feature>
<dbReference type="InterPro" id="IPR002110">
    <property type="entry name" value="Ankyrin_rpt"/>
</dbReference>
<dbReference type="InterPro" id="IPR011333">
    <property type="entry name" value="SKP1/BTB/POZ_sf"/>
</dbReference>
<dbReference type="FunFam" id="1.25.40.20:FF:000248">
    <property type="entry name" value="Ankyrin repeat and BTB/POZ domain protein"/>
    <property type="match status" value="1"/>
</dbReference>
<reference evidence="6 7" key="1">
    <citation type="journal article" date="2019" name="Sci. Rep.">
        <title>Colletotrichum shisoi sp. nov., an anthracnose pathogen of Perilla frutescens in Japan: molecular phylogenetic, morphological and genomic evidence.</title>
        <authorList>
            <person name="Gan P."/>
            <person name="Tsushima A."/>
            <person name="Hiroyama R."/>
            <person name="Narusaka M."/>
            <person name="Takano Y."/>
            <person name="Narusaka Y."/>
            <person name="Kawaradani M."/>
            <person name="Damm U."/>
            <person name="Shirasu K."/>
        </authorList>
    </citation>
    <scope>NUCLEOTIDE SEQUENCE [LARGE SCALE GENOMIC DNA]</scope>
    <source>
        <strain evidence="6 7">PG-2018a</strain>
    </source>
</reference>
<evidence type="ECO:0000259" key="5">
    <source>
        <dbReference type="PROSITE" id="PS50097"/>
    </source>
</evidence>
<dbReference type="GO" id="GO:0005737">
    <property type="term" value="C:cytoplasm"/>
    <property type="evidence" value="ECO:0007669"/>
    <property type="project" value="TreeGrafter"/>
</dbReference>
<evidence type="ECO:0000313" key="7">
    <source>
        <dbReference type="Proteomes" id="UP000326340"/>
    </source>
</evidence>
<dbReference type="SUPFAM" id="SSF48403">
    <property type="entry name" value="Ankyrin repeat"/>
    <property type="match status" value="1"/>
</dbReference>
<dbReference type="SMART" id="SM00225">
    <property type="entry name" value="BTB"/>
    <property type="match status" value="2"/>
</dbReference>
<evidence type="ECO:0000256" key="1">
    <source>
        <dbReference type="ARBA" id="ARBA00022737"/>
    </source>
</evidence>
<keyword evidence="1" id="KW-0677">Repeat</keyword>
<evidence type="ECO:0000256" key="4">
    <source>
        <dbReference type="SAM" id="MobiDB-lite"/>
    </source>
</evidence>
<sequence length="672" mass="76373">MVLRKDELEIQLKNENELIKNGVLREDNPLDQSVEFEAFLLACRRGDLKTCQELISAGVNINGKDRFDYTPLIIASLCGHLELVQLLLESGALAERNTFQGERCIYNALNDRIRNLLLEYDYSKSTDPLQPWAGHITSLLSKAVPKTADIGLIAAAQSFDLHKFILAARTPYFRRKLSDAPETTTWKLPSTLPLESFQVALRYLYLGEVPRDVVTPRSTVSEEEVLTGVDKLSKQLEIEQLWEAILAGGDRRLARQRYEDEVKRAQGQVERFYRDKVLGHKMVVETKRVGDIKWRHDNSIFADCLLCAHEPESDEVGNDAGEDDDANAGVVRLNGIPLGPAVNTDGDRPRRRPRKSVVYPVHKAMLIRSPYFETMFSSEFREAQDSEHLHVVTVDCMPDVLEIVLIYLYTEKVDCPLELALDLLYTADILFLDKLKTKAARAISTLGSGNSNVWADRTHASAGRQEEGEEQQQQQDDMEPINIYDVIHAAWDLRVQRLEEFGARYLADRLEDYIDEHEFAELIRESAERIRNRQETDTIELLDDIRYYLGERFRLRFEDANLDEMMDEEGEIDAALAETIAAQSEQQQKQQKQQQRQQQQQQQQQTDGKEEPIAAPVEAASAATFVRDGEGGQGVKTLAGEVAEDEFASDAINYQILLGKIDTMLDRLKLDA</sequence>
<feature type="region of interest" description="Disordered" evidence="4">
    <location>
        <begin position="583"/>
        <end position="612"/>
    </location>
</feature>
<dbReference type="AlphaFoldDB" id="A0A5Q4C453"/>
<dbReference type="PROSITE" id="PS50088">
    <property type="entry name" value="ANK_REPEAT"/>
    <property type="match status" value="1"/>
</dbReference>
<evidence type="ECO:0000256" key="2">
    <source>
        <dbReference type="ARBA" id="ARBA00023043"/>
    </source>
</evidence>
<dbReference type="PANTHER" id="PTHR46231">
    <property type="entry name" value="ANKYRIN REPEAT AND BTB/POZ DOMAIN-CONTAINING PROTEIN 1"/>
    <property type="match status" value="1"/>
</dbReference>
<dbReference type="Gene3D" id="3.30.710.10">
    <property type="entry name" value="Potassium Channel Kv1.1, Chain A"/>
    <property type="match status" value="2"/>
</dbReference>
<organism evidence="6 7">
    <name type="scientific">Colletotrichum shisoi</name>
    <dbReference type="NCBI Taxonomy" id="2078593"/>
    <lineage>
        <taxon>Eukaryota</taxon>
        <taxon>Fungi</taxon>
        <taxon>Dikarya</taxon>
        <taxon>Ascomycota</taxon>
        <taxon>Pezizomycotina</taxon>
        <taxon>Sordariomycetes</taxon>
        <taxon>Hypocreomycetidae</taxon>
        <taxon>Glomerellales</taxon>
        <taxon>Glomerellaceae</taxon>
        <taxon>Colletotrichum</taxon>
        <taxon>Colletotrichum destructivum species complex</taxon>
    </lineage>
</organism>
<dbReference type="Pfam" id="PF00651">
    <property type="entry name" value="BTB"/>
    <property type="match status" value="2"/>
</dbReference>
<dbReference type="CDD" id="cd18186">
    <property type="entry name" value="BTB_POZ_ZBTB_KLHL-like"/>
    <property type="match status" value="1"/>
</dbReference>
<dbReference type="PANTHER" id="PTHR46231:SF1">
    <property type="entry name" value="ANKYRIN REPEAT AND BTB_POZ DOMAIN-CONTAINING PROTEIN 1"/>
    <property type="match status" value="1"/>
</dbReference>
<dbReference type="OrthoDB" id="684045at2759"/>
<dbReference type="Proteomes" id="UP000326340">
    <property type="component" value="Unassembled WGS sequence"/>
</dbReference>
<dbReference type="CDD" id="cd18497">
    <property type="entry name" value="BACK_ABTB1_BPOZ"/>
    <property type="match status" value="1"/>
</dbReference>
<dbReference type="InterPro" id="IPR036770">
    <property type="entry name" value="Ankyrin_rpt-contain_sf"/>
</dbReference>
<feature type="compositionally biased region" description="Low complexity" evidence="4">
    <location>
        <begin position="586"/>
        <end position="605"/>
    </location>
</feature>
<dbReference type="PROSITE" id="PS50097">
    <property type="entry name" value="BTB"/>
    <property type="match status" value="2"/>
</dbReference>
<dbReference type="SUPFAM" id="SSF54695">
    <property type="entry name" value="POZ domain"/>
    <property type="match status" value="2"/>
</dbReference>
<dbReference type="InterPro" id="IPR000210">
    <property type="entry name" value="BTB/POZ_dom"/>
</dbReference>
<proteinExistence type="predicted"/>